<gene>
    <name evidence="1" type="ORF">SAMN02745673_03252</name>
</gene>
<dbReference type="EMBL" id="FUWS01000008">
    <property type="protein sequence ID" value="SKA23792.1"/>
    <property type="molecule type" value="Genomic_DNA"/>
</dbReference>
<proteinExistence type="predicted"/>
<keyword evidence="2" id="KW-1185">Reference proteome</keyword>
<organism evidence="1 2">
    <name type="scientific">Marinactinospora thermotolerans DSM 45154</name>
    <dbReference type="NCBI Taxonomy" id="1122192"/>
    <lineage>
        <taxon>Bacteria</taxon>
        <taxon>Bacillati</taxon>
        <taxon>Actinomycetota</taxon>
        <taxon>Actinomycetes</taxon>
        <taxon>Streptosporangiales</taxon>
        <taxon>Nocardiopsidaceae</taxon>
        <taxon>Marinactinospora</taxon>
    </lineage>
</organism>
<reference evidence="1 2" key="1">
    <citation type="submission" date="2017-02" db="EMBL/GenBank/DDBJ databases">
        <authorList>
            <person name="Peterson S.W."/>
        </authorList>
    </citation>
    <scope>NUCLEOTIDE SEQUENCE [LARGE SCALE GENOMIC DNA]</scope>
    <source>
        <strain evidence="1 2">DSM 45154</strain>
    </source>
</reference>
<dbReference type="AlphaFoldDB" id="A0A1T4S6J3"/>
<dbReference type="STRING" id="1122192.SAMN02745673_03252"/>
<sequence length="135" mass="14329">MNGGSQAGESGGMTTNYNTVINNEGPGGQFVIGAQGQVRQAAGHALSSAEALALVQHMWDALEDLRLDQVDQADYVSAVSHIEEEVARPQPKRGRLRRGLETVTEFLRGHPIESAQLALSAAATLGRFYGVIVTA</sequence>
<evidence type="ECO:0000313" key="2">
    <source>
        <dbReference type="Proteomes" id="UP000190637"/>
    </source>
</evidence>
<protein>
    <submittedName>
        <fullName evidence="1">Uncharacterized protein</fullName>
    </submittedName>
</protein>
<dbReference type="Proteomes" id="UP000190637">
    <property type="component" value="Unassembled WGS sequence"/>
</dbReference>
<evidence type="ECO:0000313" key="1">
    <source>
        <dbReference type="EMBL" id="SKA23792.1"/>
    </source>
</evidence>
<name>A0A1T4S6J3_9ACTN</name>
<accession>A0A1T4S6J3</accession>